<reference evidence="1" key="1">
    <citation type="submission" date="2018-02" db="EMBL/GenBank/DDBJ databases">
        <title>Rhizophora mucronata_Transcriptome.</title>
        <authorList>
            <person name="Meera S.P."/>
            <person name="Sreeshan A."/>
            <person name="Augustine A."/>
        </authorList>
    </citation>
    <scope>NUCLEOTIDE SEQUENCE</scope>
    <source>
        <tissue evidence="1">Leaf</tissue>
    </source>
</reference>
<name>A0A2P2J4P2_RHIMU</name>
<sequence>MEFTTNINKSDCVTMAMMQYESNGTDKMDFATNIVLNLSFCQHYYCPMKHVDPMWTGFGALTSLQIQQFLQPNNKLIILAI</sequence>
<dbReference type="AlphaFoldDB" id="A0A2P2J4P2"/>
<evidence type="ECO:0000313" key="1">
    <source>
        <dbReference type="EMBL" id="MBW88430.1"/>
    </source>
</evidence>
<accession>A0A2P2J4P2</accession>
<proteinExistence type="predicted"/>
<dbReference type="EMBL" id="GGEC01007947">
    <property type="protein sequence ID" value="MBW88430.1"/>
    <property type="molecule type" value="Transcribed_RNA"/>
</dbReference>
<organism evidence="1">
    <name type="scientific">Rhizophora mucronata</name>
    <name type="common">Asiatic mangrove</name>
    <dbReference type="NCBI Taxonomy" id="61149"/>
    <lineage>
        <taxon>Eukaryota</taxon>
        <taxon>Viridiplantae</taxon>
        <taxon>Streptophyta</taxon>
        <taxon>Embryophyta</taxon>
        <taxon>Tracheophyta</taxon>
        <taxon>Spermatophyta</taxon>
        <taxon>Magnoliopsida</taxon>
        <taxon>eudicotyledons</taxon>
        <taxon>Gunneridae</taxon>
        <taxon>Pentapetalae</taxon>
        <taxon>rosids</taxon>
        <taxon>fabids</taxon>
        <taxon>Malpighiales</taxon>
        <taxon>Rhizophoraceae</taxon>
        <taxon>Rhizophora</taxon>
    </lineage>
</organism>
<protein>
    <submittedName>
        <fullName evidence="1">Uncharacterized protein</fullName>
    </submittedName>
</protein>